<gene>
    <name evidence="2" type="ORF">FVE85_5736</name>
</gene>
<dbReference type="EMBL" id="VRMN01000001">
    <property type="protein sequence ID" value="KAA8498151.1"/>
    <property type="molecule type" value="Genomic_DNA"/>
</dbReference>
<dbReference type="PANTHER" id="PTHR36978">
    <property type="entry name" value="P-LOOP CONTAINING NUCLEOTIDE TRIPHOSPHATE HYDROLASE"/>
    <property type="match status" value="1"/>
</dbReference>
<sequence length="303" mass="34716">MKWRARSLAVFLVAVFSVVSEVARADVVTNLSVLQAVTRDPPEAGFVADASVKYPMIINLAFGKSGTTSLTETLKKMGFNPVHWYIGFELTDALTQFGRMDLLENPFPNGRNNSQGYAHGRIVDVVLNTIKNGESLEVLSALDSSTENKFRAFTEIPMWEWPECKYPQITHLDELVRLNPNAKYILTVREIHSHVHSMIEWRHKPRDMGGDMARCANLSLENDQIMQLELEKWVTDTNNQLKKRMSAFRPPVPLLELEVSEDPISKLMWHVFPDGRVPPQVEYEMKRRNDRFPRTNVNQKAHV</sequence>
<name>A0A5J4Z2S7_PORPP</name>
<dbReference type="OrthoDB" id="408152at2759"/>
<evidence type="ECO:0000256" key="1">
    <source>
        <dbReference type="SAM" id="SignalP"/>
    </source>
</evidence>
<dbReference type="SUPFAM" id="SSF52540">
    <property type="entry name" value="P-loop containing nucleoside triphosphate hydrolases"/>
    <property type="match status" value="1"/>
</dbReference>
<proteinExistence type="predicted"/>
<keyword evidence="3" id="KW-1185">Reference proteome</keyword>
<accession>A0A5J4Z2S7</accession>
<dbReference type="Proteomes" id="UP000324585">
    <property type="component" value="Unassembled WGS sequence"/>
</dbReference>
<feature type="chain" id="PRO_5023933384" description="Sulfotransferase domain-containing protein" evidence="1">
    <location>
        <begin position="26"/>
        <end position="303"/>
    </location>
</feature>
<evidence type="ECO:0000313" key="2">
    <source>
        <dbReference type="EMBL" id="KAA8498151.1"/>
    </source>
</evidence>
<feature type="signal peptide" evidence="1">
    <location>
        <begin position="1"/>
        <end position="25"/>
    </location>
</feature>
<organism evidence="2 3">
    <name type="scientific">Porphyridium purpureum</name>
    <name type="common">Red alga</name>
    <name type="synonym">Porphyridium cruentum</name>
    <dbReference type="NCBI Taxonomy" id="35688"/>
    <lineage>
        <taxon>Eukaryota</taxon>
        <taxon>Rhodophyta</taxon>
        <taxon>Bangiophyceae</taxon>
        <taxon>Porphyridiales</taxon>
        <taxon>Porphyridiaceae</taxon>
        <taxon>Porphyridium</taxon>
    </lineage>
</organism>
<keyword evidence="1" id="KW-0732">Signal</keyword>
<evidence type="ECO:0000313" key="3">
    <source>
        <dbReference type="Proteomes" id="UP000324585"/>
    </source>
</evidence>
<reference evidence="3" key="1">
    <citation type="journal article" date="2019" name="Nat. Commun.">
        <title>Expansion of phycobilisome linker gene families in mesophilic red algae.</title>
        <authorList>
            <person name="Lee J."/>
            <person name="Kim D."/>
            <person name="Bhattacharya D."/>
            <person name="Yoon H.S."/>
        </authorList>
    </citation>
    <scope>NUCLEOTIDE SEQUENCE [LARGE SCALE GENOMIC DNA]</scope>
    <source>
        <strain evidence="3">CCMP 1328</strain>
    </source>
</reference>
<dbReference type="AlphaFoldDB" id="A0A5J4Z2S7"/>
<dbReference type="Gene3D" id="3.40.50.300">
    <property type="entry name" value="P-loop containing nucleotide triphosphate hydrolases"/>
    <property type="match status" value="1"/>
</dbReference>
<evidence type="ECO:0008006" key="4">
    <source>
        <dbReference type="Google" id="ProtNLM"/>
    </source>
</evidence>
<protein>
    <recommendedName>
        <fullName evidence="4">Sulfotransferase domain-containing protein</fullName>
    </recommendedName>
</protein>
<dbReference type="PANTHER" id="PTHR36978:SF4">
    <property type="entry name" value="P-LOOP CONTAINING NUCLEOSIDE TRIPHOSPHATE HYDROLASE PROTEIN"/>
    <property type="match status" value="1"/>
</dbReference>
<comment type="caution">
    <text evidence="2">The sequence shown here is derived from an EMBL/GenBank/DDBJ whole genome shotgun (WGS) entry which is preliminary data.</text>
</comment>
<dbReference type="InterPro" id="IPR027417">
    <property type="entry name" value="P-loop_NTPase"/>
</dbReference>